<dbReference type="EMBL" id="JAJHUN010000011">
    <property type="protein sequence ID" value="KAJ4144938.1"/>
    <property type="molecule type" value="Genomic_DNA"/>
</dbReference>
<evidence type="ECO:0000313" key="2">
    <source>
        <dbReference type="Proteomes" id="UP001144673"/>
    </source>
</evidence>
<dbReference type="AlphaFoldDB" id="A0A9W8Q243"/>
<comment type="caution">
    <text evidence="1">The sequence shown here is derived from an EMBL/GenBank/DDBJ whole genome shotgun (WGS) entry which is preliminary data.</text>
</comment>
<dbReference type="GeneID" id="80890964"/>
<evidence type="ECO:0000313" key="1">
    <source>
        <dbReference type="EMBL" id="KAJ4144938.1"/>
    </source>
</evidence>
<sequence>MGPPRYFIPRVLSRPNFFWAPRGTDQPFCWAGRLCNLPAAFSSPSSLSPLFFFHPPLSSSLNPTFSSRVLRCRLH</sequence>
<keyword evidence="2" id="KW-1185">Reference proteome</keyword>
<accession>A0A9W8Q243</accession>
<reference evidence="1" key="1">
    <citation type="journal article" date="2023" name="Access Microbiol">
        <title>De-novo genome assembly for Akanthomyces muscarius, a biocontrol agent of insect agricultural pests.</title>
        <authorList>
            <person name="Erdos Z."/>
            <person name="Studholme D.J."/>
            <person name="Raymond B."/>
            <person name="Sharma M."/>
        </authorList>
    </citation>
    <scope>NUCLEOTIDE SEQUENCE</scope>
    <source>
        <strain evidence="1">Ve6</strain>
    </source>
</reference>
<dbReference type="Proteomes" id="UP001144673">
    <property type="component" value="Chromosome 2"/>
</dbReference>
<protein>
    <submittedName>
        <fullName evidence="1">Uncharacterized protein</fullName>
    </submittedName>
</protein>
<name>A0A9W8Q243_AKAMU</name>
<organism evidence="1 2">
    <name type="scientific">Akanthomyces muscarius</name>
    <name type="common">Entomopathogenic fungus</name>
    <name type="synonym">Lecanicillium muscarium</name>
    <dbReference type="NCBI Taxonomy" id="2231603"/>
    <lineage>
        <taxon>Eukaryota</taxon>
        <taxon>Fungi</taxon>
        <taxon>Dikarya</taxon>
        <taxon>Ascomycota</taxon>
        <taxon>Pezizomycotina</taxon>
        <taxon>Sordariomycetes</taxon>
        <taxon>Hypocreomycetidae</taxon>
        <taxon>Hypocreales</taxon>
        <taxon>Cordycipitaceae</taxon>
        <taxon>Akanthomyces</taxon>
    </lineage>
</organism>
<proteinExistence type="predicted"/>
<dbReference type="KEGG" id="amus:LMH87_003805"/>
<gene>
    <name evidence="1" type="ORF">LMH87_003805</name>
</gene>
<dbReference type="RefSeq" id="XP_056048608.1">
    <property type="nucleotide sequence ID" value="XM_056194929.1"/>
</dbReference>